<evidence type="ECO:0000313" key="3">
    <source>
        <dbReference type="EMBL" id="CAE8693065.1"/>
    </source>
</evidence>
<accession>A0A813JZ92</accession>
<dbReference type="InterPro" id="IPR003593">
    <property type="entry name" value="AAA+_ATPase"/>
</dbReference>
<feature type="compositionally biased region" description="Low complexity" evidence="1">
    <location>
        <begin position="2235"/>
        <end position="2245"/>
    </location>
</feature>
<reference evidence="3" key="1">
    <citation type="submission" date="2021-02" db="EMBL/GenBank/DDBJ databases">
        <authorList>
            <person name="Dougan E. K."/>
            <person name="Rhodes N."/>
            <person name="Thang M."/>
            <person name="Chan C."/>
        </authorList>
    </citation>
    <scope>NUCLEOTIDE SEQUENCE</scope>
</reference>
<feature type="region of interest" description="Disordered" evidence="1">
    <location>
        <begin position="1"/>
        <end position="38"/>
    </location>
</feature>
<sequence length="3822" mass="426782">MNVLRDEESDSGSMDDEAVPDNGVGNAPDLGDKMEDNSEPILLPWQSSEADILDMEKLAKLKSQVLLCWQQRHDTSRLAAEAQKTRLVVQQTEQTRLNDWKRFLEPYPWQRVDKDLFRSVLEQAHIAGNLRRRVELVQAYEMLRCLGGDLLGQQEVVLPQVLAHFKDRRCIDSGCSVGSDSVVESVFVSIARPLKCLEAPDRRFREELGFALADLRKGYFAPEQLADLATAQLKHLDEGVPEDIKEEIERQAALVKQWKEDVKHGSFGPEADTSNTAKRGLEKFLIEVSEHFLVLERHLGLSVEREKPEWKGVAKRPLDFRKHRRWYALACLEPTAPQDQHKSCEDLTAEQGAKVLQLLQQAWKALTSEHFPPKLKRWLRDLDTVDPAQADERNRDLAAFFTKNSKWRAERTQASLPTCVQRALRKVEASQEVPEPVGRASRKVMVFGHHFGSIRLGDSSVVVKPLQLEVDGAERGAQLREVGVRLAGSYREREVESQEADVRYVEWLPPGKVEEEARDLDALLVGITHVRLFLPGDELSEPIEVNLNNALDVKADSFLAYKVIPSMPRDEGSDKGSFRRFLVQIGGSGNVDPPADMLKGTGSGTRGFAETGEVLAQALALYMGPSQGQGEEELEELLKHTPRLLYYASMGLLTAVLGGKVRDAIKGYWERVLLMRVADKFPMTVEERECRLVLLEMLLARGGDSGDKTCAAIPADHLFVFQELLRKTKHPHLELSIEKCNFEKRARDIEEKQVDSTITFVIITVTGAMSPLNLANLVLRARGCVRIIFLDYPRLQRSLASTHNHDKVYFAESLGFSNELLKPSEYNPQSPVGAGVVGRSEELLKCPALLCPGSDQLPWKRNWELLRHELDLADRWRELEQKWRASDSTLLQLVVPDDQLAIHHFRQTDSIRIFDAEEASARSNESFAHLDQFLERAIPAVRDCESEGKISSRVLILLNQNLVLPGKIEDVVARCSLKGFKLVLVVREPPWTMRRIKVQHQGQNSLIVQPEVLQTRAHAADFCELLPKEEAKRLKDNFALPGLCMAMGSERLSLRIAGKIARAMADDNLEAECWQEALQSLAGSGAQQDMLDATRDILRGLLDQKVEHTSLSWVVGQAVRKRLMRSSQPKDEVSFSEFVRMPLCRFLPQAHRVEAFLRYLEGSTDSRGNEHLVASFAPKANCHGTDMLDLLASAGERRSKPTELPFATYTGPGSADSTMSKEELNMQCSLQGRDLDWEAFVEQWAARKPPGAPEVASMMEASPDSMKLALCISPNSLVQFHEALAGSEVHPALRKLRTHFLATRAFLEQAMNNSEEGLCRLAAIKYILLKIQDNLEQLCSDMHDSTNAPPKRARVTSAAARGPDSRRRPIEAAGVPAPKRQRRRGGQNKLREGSGSAMAQEDVDLEAEVGVEEMEAEVETSASEDELGDLTAEELNRLLTRHIKLDPGSRGSGWVSKMLAMDEPKDLLLQQTAVRKFLLCEGSGILEHELKTKPIGAAFMSLLVTPHIRAQLLQDSTSAVMRVPLLSQLVYWLGETVADIELPQGSSSDITRISAQAFASLLLHAPSPAKLRQMVKKVVWAGCEQNPDKRADVVIALATEGATHLLVPILEAMAELDAQAQGNAAADADTFQQKLASVAATNYAACLHRSLMSDDLGPFLREVTASHALALDASPRLLRMFVAHCETLDFQSSRLYLEKLSDASCRAIFSLLRDRADTGSRQLLWYAWARDPSLVLPMVQLPTSSDNARIEFLDCLRSARFQENSHAAGCGLSAAARMIVKPHTLPVAVLNLFGPSLSWVHGRGSETSVVKEKLLLVAQRSHQTYPPYCLRWHYRPLPEQLKKHLQQQLRNRVSVTALSWEKLYPRVTEGVSPELLEHNLSLLLGLAAAPLPPNHKAMLAATIFAWFAACGLRMEDVRCCLAQNIQANFQTCCSNLLTGVNPQMLDQFTAGPLPTYVDVKWLEDENGARSVLFKTSKASAQFTAQWLNNMCAHAELDIEPFQADQLVEETGTKESDVREGSRMRDSLPDVAQQWGRRVAARLSSGDQEFIATKGDRVDISGLTAHFSLLVDFSRLLRDQQPFLRTLLQELVKGLNAGLNGSSSRDLSSAAVYDALFLLYGTTPENRALEMKLLTDYFCEHSLKGSQQAYNENSWLSTNYYNKAIDDTSRNLAQLLKRERGLHLHSLKRFFDASEPITDVAPGFVKSSARNTDVPPAYLRPAHFELLLDVGQPAVPAAAPPRQASRANEESARPRYDVPGTGALARLPAAEELGGSFFNVAPKAAPVKEARRHRGPPPMALGGRVTVAAVDLLTIEASEGCHLYASVRVKPGLQPLLRCEAPDVYRVSSMEAAQKESRRGASNVSGDLARVFASNSDAWEYLNTCAPHTTLMAKGFYLKKTDDGKSWMVIFAAKREGRADTSSIVWALEQHEAKPRVFDQRLCLWPIVHSHDLVNLGLGRSVRCLLNMVVVVSFLQAGGPGQEIPQTQGLQHVRGLTDRLIEDILPKALRRISDLSVKADANQMTNEPDGLWLASYQRHEMSISIFLDQVLRELSSRGSATELLVVEVLQEVARRTEDGQPFVLTDTTVPGRRGQASKLGDHVARELKMVVSSLSDEELKQLQACLHRRIASQNCSTFPISLSAEKKLVRHHRISLKSFERESVRILRSLGRVNCEPIYIGDGGFTDSAAESESEDLLDDERVDAVPHRVTSGERITDLHLARNQIEYTTPYVDTQLDRSCEDGVFAAKSGFGRPAANKNVVLTFFDADCPCYFVNLDTTLLKIRYSMEDGLPLGYLLHKNLIARLLRSAYDAFDQPSDGENKLLELRGRLLDWIANILRSPISDALKSWILRNIETQGQDPQRPPISSVNSLVIAYSLCSCCPTGTEEAQFLRRALTETISNEEGITPTMLRFIQRKEQYGIYVVKGGTLFELQALLGQRKVAVRDFEREVTQRAINFNSMYLDIISQFTGFTCIVYVQGLRHVEDALLKWLAEYTRHHPWRFIFFENVDASWNFSENRDRCNFAFAPENPSKVILDLADLESERVSSIRPSHMADYQHVLPADKIKDYRKLLDWAKTELTADFLNQPQRSEKVSDFRTPLGEILRGGEACVVLVVSPPGAGKTFFMDDMKAKEEGRRKVVQFDGSSDILVTHTIVELLNKDLGVHGEKVLLIIDEYHMLADAQKAQLFEWIEEKAAGLQVVLVANRIDSRDKERIQNYRSASLLEARLSRQVLNDKLEHTDIGIQNKEHLRLWFSTSRLVFGEESISLRLVDAIAKALQGPSTQHDLTEILLAKVPTISQLSAEQFVAAFLAKIQQSNYSGLPFAVLFNVAALDAEADSACSYHEFASRMPRSLYSAPPATRLLSWCAYMRSLYPQTRDLPDLATICAHEYVDQIGVPFLLREVGSGNPSRGRAFSWAGDYESIDDIIDALKRGHSVDWQDLHEKVWRKTTITEGEKVCLLLSNCRNPGACLEALKPENLALLLRTTVPSSAVMLAHATLHNDVHLNDEGAPYQEAFWIIVLNDPKVNSAATLAELTDRVPEERLARHPNSQAYFSGVGRGAQTSLLPKLLSCLQWARENSHDHRELSGGLDDKSRQELLRRTLVLATVCSGCDATLQGQLWCSGFAQLLVTPTAQTEAAWVAIGQGSLRGKVIPSAMPVDCLRGWLGLQEAMERSWPQEIKHLWAILRCKAPAEPVINELWESNRPLLLDPGSGTKISTDVVRGMIHNEGGDLNKELKARFVISRRPSSQVAARFQWRLPMTMFPGSQAQHCVRSAVPNYRWTWTHECGAWWKIQLASEGRISLSPVLLTVHVVITQLFS</sequence>
<evidence type="ECO:0000259" key="2">
    <source>
        <dbReference type="SMART" id="SM00382"/>
    </source>
</evidence>
<feature type="compositionally biased region" description="Acidic residues" evidence="1">
    <location>
        <begin position="7"/>
        <end position="19"/>
    </location>
</feature>
<dbReference type="Gene3D" id="3.40.50.300">
    <property type="entry name" value="P-loop containing nucleotide triphosphate hydrolases"/>
    <property type="match status" value="1"/>
</dbReference>
<protein>
    <recommendedName>
        <fullName evidence="2">AAA+ ATPase domain-containing protein</fullName>
    </recommendedName>
</protein>
<organism evidence="3 4">
    <name type="scientific">Polarella glacialis</name>
    <name type="common">Dinoflagellate</name>
    <dbReference type="NCBI Taxonomy" id="89957"/>
    <lineage>
        <taxon>Eukaryota</taxon>
        <taxon>Sar</taxon>
        <taxon>Alveolata</taxon>
        <taxon>Dinophyceae</taxon>
        <taxon>Suessiales</taxon>
        <taxon>Suessiaceae</taxon>
        <taxon>Polarella</taxon>
    </lineage>
</organism>
<feature type="compositionally biased region" description="Basic and acidic residues" evidence="1">
    <location>
        <begin position="2246"/>
        <end position="2255"/>
    </location>
</feature>
<feature type="domain" description="AAA+ ATPase" evidence="2">
    <location>
        <begin position="3109"/>
        <end position="3239"/>
    </location>
</feature>
<dbReference type="InterPro" id="IPR027417">
    <property type="entry name" value="P-loop_NTPase"/>
</dbReference>
<evidence type="ECO:0000256" key="1">
    <source>
        <dbReference type="SAM" id="MobiDB-lite"/>
    </source>
</evidence>
<proteinExistence type="predicted"/>
<dbReference type="SUPFAM" id="SSF52540">
    <property type="entry name" value="P-loop containing nucleoside triphosphate hydrolases"/>
    <property type="match status" value="1"/>
</dbReference>
<evidence type="ECO:0000313" key="4">
    <source>
        <dbReference type="Proteomes" id="UP000626109"/>
    </source>
</evidence>
<gene>
    <name evidence="3" type="ORF">PGLA2088_LOCUS28192</name>
</gene>
<dbReference type="EMBL" id="CAJNNW010027767">
    <property type="protein sequence ID" value="CAE8693065.1"/>
    <property type="molecule type" value="Genomic_DNA"/>
</dbReference>
<feature type="region of interest" description="Disordered" evidence="1">
    <location>
        <begin position="1342"/>
        <end position="1402"/>
    </location>
</feature>
<name>A0A813JZ92_POLGL</name>
<feature type="region of interest" description="Disordered" evidence="1">
    <location>
        <begin position="2235"/>
        <end position="2258"/>
    </location>
</feature>
<comment type="caution">
    <text evidence="3">The sequence shown here is derived from an EMBL/GenBank/DDBJ whole genome shotgun (WGS) entry which is preliminary data.</text>
</comment>
<dbReference type="SMART" id="SM00382">
    <property type="entry name" value="AAA"/>
    <property type="match status" value="1"/>
</dbReference>
<dbReference type="Proteomes" id="UP000626109">
    <property type="component" value="Unassembled WGS sequence"/>
</dbReference>